<comment type="caution">
    <text evidence="1">The sequence shown here is derived from an EMBL/GenBank/DDBJ whole genome shotgun (WGS) entry which is preliminary data.</text>
</comment>
<sequence>MPFLTEETQEVLDLVNLSLIAGMIANGVYVFVDGPAVKALGDLFTLGIGDAPRRAAPDA</sequence>
<gene>
    <name evidence="1" type="ORF">E3T49_13795</name>
</gene>
<evidence type="ECO:0000313" key="2">
    <source>
        <dbReference type="Proteomes" id="UP000297472"/>
    </source>
</evidence>
<dbReference type="OrthoDB" id="3789019at2"/>
<accession>A0A4Y8JRS2</accession>
<organism evidence="1 2">
    <name type="scientific">Cryobacterium cryoconiti</name>
    <dbReference type="NCBI Taxonomy" id="1259239"/>
    <lineage>
        <taxon>Bacteria</taxon>
        <taxon>Bacillati</taxon>
        <taxon>Actinomycetota</taxon>
        <taxon>Actinomycetes</taxon>
        <taxon>Micrococcales</taxon>
        <taxon>Microbacteriaceae</taxon>
        <taxon>Cryobacterium</taxon>
    </lineage>
</organism>
<reference evidence="1 2" key="1">
    <citation type="submission" date="2019-03" db="EMBL/GenBank/DDBJ databases">
        <title>Genomics of glacier-inhabiting Cryobacterium strains.</title>
        <authorList>
            <person name="Liu Q."/>
            <person name="Xin Y.-H."/>
        </authorList>
    </citation>
    <scope>NUCLEOTIDE SEQUENCE [LARGE SCALE GENOMIC DNA]</scope>
    <source>
        <strain evidence="1 2">TMT1-51</strain>
    </source>
</reference>
<dbReference type="AlphaFoldDB" id="A0A4Y8JRS2"/>
<dbReference type="Proteomes" id="UP000297472">
    <property type="component" value="Unassembled WGS sequence"/>
</dbReference>
<protein>
    <submittedName>
        <fullName evidence="1">Uncharacterized protein</fullName>
    </submittedName>
</protein>
<name>A0A4Y8JRS2_9MICO</name>
<evidence type="ECO:0000313" key="1">
    <source>
        <dbReference type="EMBL" id="TFD27602.1"/>
    </source>
</evidence>
<proteinExistence type="predicted"/>
<keyword evidence="2" id="KW-1185">Reference proteome</keyword>
<dbReference type="EMBL" id="SOHA01000039">
    <property type="protein sequence ID" value="TFD27602.1"/>
    <property type="molecule type" value="Genomic_DNA"/>
</dbReference>
<dbReference type="RefSeq" id="WP_134425470.1">
    <property type="nucleotide sequence ID" value="NZ_SOHA01000039.1"/>
</dbReference>